<dbReference type="EMBL" id="JAWDGP010000795">
    <property type="protein sequence ID" value="KAK3797203.1"/>
    <property type="molecule type" value="Genomic_DNA"/>
</dbReference>
<keyword evidence="2" id="KW-1185">Reference proteome</keyword>
<dbReference type="Proteomes" id="UP001283361">
    <property type="component" value="Unassembled WGS sequence"/>
</dbReference>
<protein>
    <submittedName>
        <fullName evidence="1">Uncharacterized protein</fullName>
    </submittedName>
</protein>
<name>A0AAE1E8W3_9GAST</name>
<reference evidence="1" key="1">
    <citation type="journal article" date="2023" name="G3 (Bethesda)">
        <title>A reference genome for the long-term kleptoplast-retaining sea slug Elysia crispata morphotype clarki.</title>
        <authorList>
            <person name="Eastman K.E."/>
            <person name="Pendleton A.L."/>
            <person name="Shaikh M.A."/>
            <person name="Suttiyut T."/>
            <person name="Ogas R."/>
            <person name="Tomko P."/>
            <person name="Gavelis G."/>
            <person name="Widhalm J.R."/>
            <person name="Wisecaver J.H."/>
        </authorList>
    </citation>
    <scope>NUCLEOTIDE SEQUENCE</scope>
    <source>
        <strain evidence="1">ECLA1</strain>
    </source>
</reference>
<sequence length="101" mass="10994">MELNFLGHSFCDIDGAGDPCPLWRIHLSTNRVHRNIPCNGRLVMEPVPTESTGTSRVMVGRLVMEPVPTESTGTSRVMVGRLVMEPVPTESTGTSRVMVAS</sequence>
<comment type="caution">
    <text evidence="1">The sequence shown here is derived from an EMBL/GenBank/DDBJ whole genome shotgun (WGS) entry which is preliminary data.</text>
</comment>
<evidence type="ECO:0000313" key="1">
    <source>
        <dbReference type="EMBL" id="KAK3797203.1"/>
    </source>
</evidence>
<accession>A0AAE1E8W3</accession>
<dbReference type="AlphaFoldDB" id="A0AAE1E8W3"/>
<evidence type="ECO:0000313" key="2">
    <source>
        <dbReference type="Proteomes" id="UP001283361"/>
    </source>
</evidence>
<gene>
    <name evidence="1" type="ORF">RRG08_030430</name>
</gene>
<proteinExistence type="predicted"/>
<organism evidence="1 2">
    <name type="scientific">Elysia crispata</name>
    <name type="common">lettuce slug</name>
    <dbReference type="NCBI Taxonomy" id="231223"/>
    <lineage>
        <taxon>Eukaryota</taxon>
        <taxon>Metazoa</taxon>
        <taxon>Spiralia</taxon>
        <taxon>Lophotrochozoa</taxon>
        <taxon>Mollusca</taxon>
        <taxon>Gastropoda</taxon>
        <taxon>Heterobranchia</taxon>
        <taxon>Euthyneura</taxon>
        <taxon>Panpulmonata</taxon>
        <taxon>Sacoglossa</taxon>
        <taxon>Placobranchoidea</taxon>
        <taxon>Plakobranchidae</taxon>
        <taxon>Elysia</taxon>
    </lineage>
</organism>